<organism evidence="1 2">
    <name type="scientific">Ixodes persulcatus</name>
    <name type="common">Taiga tick</name>
    <dbReference type="NCBI Taxonomy" id="34615"/>
    <lineage>
        <taxon>Eukaryota</taxon>
        <taxon>Metazoa</taxon>
        <taxon>Ecdysozoa</taxon>
        <taxon>Arthropoda</taxon>
        <taxon>Chelicerata</taxon>
        <taxon>Arachnida</taxon>
        <taxon>Acari</taxon>
        <taxon>Parasitiformes</taxon>
        <taxon>Ixodida</taxon>
        <taxon>Ixodoidea</taxon>
        <taxon>Ixodidae</taxon>
        <taxon>Ixodinae</taxon>
        <taxon>Ixodes</taxon>
    </lineage>
</organism>
<reference evidence="1 2" key="1">
    <citation type="journal article" date="2020" name="Cell">
        <title>Large-Scale Comparative Analyses of Tick Genomes Elucidate Their Genetic Diversity and Vector Capacities.</title>
        <authorList>
            <consortium name="Tick Genome and Microbiome Consortium (TIGMIC)"/>
            <person name="Jia N."/>
            <person name="Wang J."/>
            <person name="Shi W."/>
            <person name="Du L."/>
            <person name="Sun Y."/>
            <person name="Zhan W."/>
            <person name="Jiang J.F."/>
            <person name="Wang Q."/>
            <person name="Zhang B."/>
            <person name="Ji P."/>
            <person name="Bell-Sakyi L."/>
            <person name="Cui X.M."/>
            <person name="Yuan T.T."/>
            <person name="Jiang B.G."/>
            <person name="Yang W.F."/>
            <person name="Lam T.T."/>
            <person name="Chang Q.C."/>
            <person name="Ding S.J."/>
            <person name="Wang X.J."/>
            <person name="Zhu J.G."/>
            <person name="Ruan X.D."/>
            <person name="Zhao L."/>
            <person name="Wei J.T."/>
            <person name="Ye R.Z."/>
            <person name="Que T.C."/>
            <person name="Du C.H."/>
            <person name="Zhou Y.H."/>
            <person name="Cheng J.X."/>
            <person name="Dai P.F."/>
            <person name="Guo W.B."/>
            <person name="Han X.H."/>
            <person name="Huang E.J."/>
            <person name="Li L.F."/>
            <person name="Wei W."/>
            <person name="Gao Y.C."/>
            <person name="Liu J.Z."/>
            <person name="Shao H.Z."/>
            <person name="Wang X."/>
            <person name="Wang C.C."/>
            <person name="Yang T.C."/>
            <person name="Huo Q.B."/>
            <person name="Li W."/>
            <person name="Chen H.Y."/>
            <person name="Chen S.E."/>
            <person name="Zhou L.G."/>
            <person name="Ni X.B."/>
            <person name="Tian J.H."/>
            <person name="Sheng Y."/>
            <person name="Liu T."/>
            <person name="Pan Y.S."/>
            <person name="Xia L.Y."/>
            <person name="Li J."/>
            <person name="Zhao F."/>
            <person name="Cao W.C."/>
        </authorList>
    </citation>
    <scope>NUCLEOTIDE SEQUENCE [LARGE SCALE GENOMIC DNA]</scope>
    <source>
        <strain evidence="1">Iper-2018</strain>
    </source>
</reference>
<feature type="non-terminal residue" evidence="1">
    <location>
        <position position="795"/>
    </location>
</feature>
<gene>
    <name evidence="1" type="ORF">HPB47_022827</name>
</gene>
<comment type="caution">
    <text evidence="1">The sequence shown here is derived from an EMBL/GenBank/DDBJ whole genome shotgun (WGS) entry which is preliminary data.</text>
</comment>
<keyword evidence="2" id="KW-1185">Reference proteome</keyword>
<dbReference type="EMBL" id="JABSTQ010009337">
    <property type="protein sequence ID" value="KAG0430297.1"/>
    <property type="molecule type" value="Genomic_DNA"/>
</dbReference>
<accession>A0AC60Q8M6</accession>
<evidence type="ECO:0000313" key="2">
    <source>
        <dbReference type="Proteomes" id="UP000805193"/>
    </source>
</evidence>
<proteinExistence type="predicted"/>
<dbReference type="Proteomes" id="UP000805193">
    <property type="component" value="Unassembled WGS sequence"/>
</dbReference>
<evidence type="ECO:0000313" key="1">
    <source>
        <dbReference type="EMBL" id="KAG0430297.1"/>
    </source>
</evidence>
<protein>
    <submittedName>
        <fullName evidence="1">Uncharacterized protein</fullName>
    </submittedName>
</protein>
<name>A0AC60Q8M6_IXOPE</name>
<sequence>MACRSNDSGSSFNWTPERRGQHGVVPFLRATPGPIGVRRSAVVAGTNSAPYHGSRRCYQPGTVAGSTNVTVKLVEEEVRAAGCSGGSDQQPSRSLPPDQLASGFARTCARAARAVGGRLCFTRSFGRRTRPAFFSSSSEGGEDQWPPIMSHEQPHQELVKCVVVGDTGVGKTRLICAKACNTKVSLPQLMTTHIPTVWAIDQYRIYKDVLERSWEVVDSVSVSLRLWDTFGDHDKDRRFAYGRSDVVLLCFSIANEASLTHCKTVWYPEIRRFCPDTPIILVGCKNDLRHMYRDEEFLSLCRDRSPFFRLLSLCGRPLRVFDILPPEKGRAVAFEIGACYYETSVLTLYGVSELFENVIRAALVSRKQHHFWMTNLKHVLSPQLQAPFCPPMPELGELVVPPSQFEEHMEVLFNAQAYTDAIFVSEGVGIPSHRWLLAAMCSAFQQLFTCDIENQSLEEAESVSDASMESSLDSSQESENGDAEQAIAERQLPLHSLFRLTVPYGSESAVTNCVPVPHRGSCQRYSEGVEQASGSLAACPAVVQNLNHLPFTAADVGQCEGLGHRGGLVVVLATQAVTPAALQECLRFLYTGRVDLTACPVAEIQEAASLISVPELMAYANNTRIQEGGETRNTELVENFLKKRRSRLKDVCLNEGLFSDVLFQLDDGFCSAHRALLMARCDMMAAMFRGDFRESSAKVVHFPGARRECFERLLTYLYTDCVSDIMSTNECLDLIELANRLCLPRLICLMEQKVISELTALSSKDADAAHVLALTLLEPSQVTHLDTSASSVVGS</sequence>